<dbReference type="Proteomes" id="UP000540685">
    <property type="component" value="Unassembled WGS sequence"/>
</dbReference>
<evidence type="ECO:0000313" key="1">
    <source>
        <dbReference type="EMBL" id="MBB5823794.1"/>
    </source>
</evidence>
<proteinExistence type="predicted"/>
<accession>A0A7W9IPH5</accession>
<keyword evidence="2" id="KW-1185">Reference proteome</keyword>
<protein>
    <submittedName>
        <fullName evidence="1">Uncharacterized protein</fullName>
    </submittedName>
</protein>
<sequence length="63" mass="6948">MTDRPAPPAPAPAEPCAYGCRPATGWRWTPAGWVRACDTHRRGGRRGAFVPDITNTTRTLDRQ</sequence>
<dbReference type="RefSeq" id="WP_184538023.1">
    <property type="nucleotide sequence ID" value="NZ_JACHMP010000002.1"/>
</dbReference>
<reference evidence="1 2" key="1">
    <citation type="submission" date="2020-08" db="EMBL/GenBank/DDBJ databases">
        <title>Sequencing the genomes of 1000 actinobacteria strains.</title>
        <authorList>
            <person name="Klenk H.-P."/>
        </authorList>
    </citation>
    <scope>NUCLEOTIDE SEQUENCE [LARGE SCALE GENOMIC DNA]</scope>
    <source>
        <strain evidence="1 2">DSM 46887</strain>
    </source>
</reference>
<organism evidence="1 2">
    <name type="scientific">Streptosporangium becharense</name>
    <dbReference type="NCBI Taxonomy" id="1816182"/>
    <lineage>
        <taxon>Bacteria</taxon>
        <taxon>Bacillati</taxon>
        <taxon>Actinomycetota</taxon>
        <taxon>Actinomycetes</taxon>
        <taxon>Streptosporangiales</taxon>
        <taxon>Streptosporangiaceae</taxon>
        <taxon>Streptosporangium</taxon>
    </lineage>
</organism>
<dbReference type="EMBL" id="JACHMP010000002">
    <property type="protein sequence ID" value="MBB5823794.1"/>
    <property type="molecule type" value="Genomic_DNA"/>
</dbReference>
<evidence type="ECO:0000313" key="2">
    <source>
        <dbReference type="Proteomes" id="UP000540685"/>
    </source>
</evidence>
<comment type="caution">
    <text evidence="1">The sequence shown here is derived from an EMBL/GenBank/DDBJ whole genome shotgun (WGS) entry which is preliminary data.</text>
</comment>
<dbReference type="AlphaFoldDB" id="A0A7W9IPH5"/>
<name>A0A7W9IPH5_9ACTN</name>
<gene>
    <name evidence="1" type="ORF">F4562_006943</name>
</gene>